<comment type="subcellular location">
    <subcellularLocation>
        <location evidence="1">Membrane</location>
        <topology evidence="1">Multi-pass membrane protein</topology>
    </subcellularLocation>
</comment>
<organism evidence="7 8">
    <name type="scientific">Pontibacillus salipaludis</name>
    <dbReference type="NCBI Taxonomy" id="1697394"/>
    <lineage>
        <taxon>Bacteria</taxon>
        <taxon>Bacillati</taxon>
        <taxon>Bacillota</taxon>
        <taxon>Bacilli</taxon>
        <taxon>Bacillales</taxon>
        <taxon>Bacillaceae</taxon>
        <taxon>Pontibacillus</taxon>
    </lineage>
</organism>
<keyword evidence="3 6" id="KW-0812">Transmembrane</keyword>
<evidence type="ECO:0000256" key="5">
    <source>
        <dbReference type="ARBA" id="ARBA00023136"/>
    </source>
</evidence>
<sequence length="380" mass="42215">MKEMDKDHAWLLLSRIIRSMLVGIIVAASVFTTILLWTYLYPFIIALTIAYLINPLVNILENKTHAPRSLAVFIAIMLLLGAIIGVITLLVVELIDGFTYLGMQLPEHFRTLISYLENLLTYKIVPLYERITSIMNTLDASQQQEIILQIQNVGANIAQSGAELLGDVLNAIPSYLKKLPNFATVLIFSLLGTFFISKDWYKLSIRIKKLTPSKVAESSASVFSGLQKALLGFIKAQFTLISITAFIVLIGLLILRVEYAVTIAILTGAVDLLPYLGTGFVFVPWIVYMFFTGNYFLTIGLSILYTIVIVQRQMMEPKVLSTNIGLDPLATLMALFVGFQLFGFLGLIIGPVSLVMLNTLHQSGVFKEIWAYIIGKTTSS</sequence>
<feature type="transmembrane region" description="Helical" evidence="6">
    <location>
        <begin position="263"/>
        <end position="288"/>
    </location>
</feature>
<dbReference type="InterPro" id="IPR014227">
    <property type="entry name" value="YtvI-like"/>
</dbReference>
<dbReference type="InterPro" id="IPR002549">
    <property type="entry name" value="AI-2E-like"/>
</dbReference>
<accession>A0ABQ1Q7Y4</accession>
<evidence type="ECO:0000256" key="4">
    <source>
        <dbReference type="ARBA" id="ARBA00022989"/>
    </source>
</evidence>
<feature type="transmembrane region" description="Helical" evidence="6">
    <location>
        <begin position="72"/>
        <end position="95"/>
    </location>
</feature>
<evidence type="ECO:0000256" key="2">
    <source>
        <dbReference type="ARBA" id="ARBA00009773"/>
    </source>
</evidence>
<comment type="similarity">
    <text evidence="2">Belongs to the autoinducer-2 exporter (AI-2E) (TC 2.A.86) family.</text>
</comment>
<dbReference type="NCBIfam" id="TIGR02872">
    <property type="entry name" value="spore_ytvI"/>
    <property type="match status" value="1"/>
</dbReference>
<feature type="transmembrane region" description="Helical" evidence="6">
    <location>
        <begin position="334"/>
        <end position="357"/>
    </location>
</feature>
<dbReference type="PANTHER" id="PTHR21716:SF68">
    <property type="entry name" value="TRANSPORT PROTEIN YTVI-RELATED"/>
    <property type="match status" value="1"/>
</dbReference>
<evidence type="ECO:0000256" key="3">
    <source>
        <dbReference type="ARBA" id="ARBA00022692"/>
    </source>
</evidence>
<feature type="transmembrane region" description="Helical" evidence="6">
    <location>
        <begin position="295"/>
        <end position="314"/>
    </location>
</feature>
<evidence type="ECO:0000313" key="7">
    <source>
        <dbReference type="EMBL" id="GGD16798.1"/>
    </source>
</evidence>
<keyword evidence="5 6" id="KW-0472">Membrane</keyword>
<dbReference type="EMBL" id="BMIN01000011">
    <property type="protein sequence ID" value="GGD16798.1"/>
    <property type="molecule type" value="Genomic_DNA"/>
</dbReference>
<feature type="transmembrane region" description="Helical" evidence="6">
    <location>
        <begin position="238"/>
        <end position="257"/>
    </location>
</feature>
<feature type="transmembrane region" description="Helical" evidence="6">
    <location>
        <begin position="182"/>
        <end position="201"/>
    </location>
</feature>
<evidence type="ECO:0000256" key="6">
    <source>
        <dbReference type="SAM" id="Phobius"/>
    </source>
</evidence>
<dbReference type="Pfam" id="PF01594">
    <property type="entry name" value="AI-2E_transport"/>
    <property type="match status" value="1"/>
</dbReference>
<keyword evidence="8" id="KW-1185">Reference proteome</keyword>
<evidence type="ECO:0000313" key="8">
    <source>
        <dbReference type="Proteomes" id="UP000642571"/>
    </source>
</evidence>
<feature type="transmembrane region" description="Helical" evidence="6">
    <location>
        <begin position="12"/>
        <end position="34"/>
    </location>
</feature>
<evidence type="ECO:0000256" key="1">
    <source>
        <dbReference type="ARBA" id="ARBA00004141"/>
    </source>
</evidence>
<name>A0ABQ1Q7Y4_9BACI</name>
<protein>
    <submittedName>
        <fullName evidence="7">Sporulation integral membrane protein YtvI</fullName>
    </submittedName>
</protein>
<proteinExistence type="inferred from homology"/>
<dbReference type="Proteomes" id="UP000642571">
    <property type="component" value="Unassembled WGS sequence"/>
</dbReference>
<comment type="caution">
    <text evidence="7">The sequence shown here is derived from an EMBL/GenBank/DDBJ whole genome shotgun (WGS) entry which is preliminary data.</text>
</comment>
<keyword evidence="4 6" id="KW-1133">Transmembrane helix</keyword>
<dbReference type="PANTHER" id="PTHR21716">
    <property type="entry name" value="TRANSMEMBRANE PROTEIN"/>
    <property type="match status" value="1"/>
</dbReference>
<gene>
    <name evidence="7" type="ORF">GCM10011389_25690</name>
</gene>
<reference evidence="8" key="1">
    <citation type="journal article" date="2019" name="Int. J. Syst. Evol. Microbiol.">
        <title>The Global Catalogue of Microorganisms (GCM) 10K type strain sequencing project: providing services to taxonomists for standard genome sequencing and annotation.</title>
        <authorList>
            <consortium name="The Broad Institute Genomics Platform"/>
            <consortium name="The Broad Institute Genome Sequencing Center for Infectious Disease"/>
            <person name="Wu L."/>
            <person name="Ma J."/>
        </authorList>
    </citation>
    <scope>NUCLEOTIDE SEQUENCE [LARGE SCALE GENOMIC DNA]</scope>
    <source>
        <strain evidence="8">CGMCC 1.15353</strain>
    </source>
</reference>